<dbReference type="EMBL" id="UFQC01000020">
    <property type="protein sequence ID" value="SSW69852.1"/>
    <property type="molecule type" value="Genomic_DNA"/>
</dbReference>
<keyword evidence="4" id="KW-1185">Reference proteome</keyword>
<gene>
    <name evidence="1" type="ORF">AVE30378_03701</name>
    <name evidence="2" type="ORF">WHX56_08395</name>
</gene>
<evidence type="ECO:0000313" key="4">
    <source>
        <dbReference type="Proteomes" id="UP001456224"/>
    </source>
</evidence>
<name>A0A446CPK7_9BURK</name>
<evidence type="ECO:0000313" key="2">
    <source>
        <dbReference type="EMBL" id="WXR75515.1"/>
    </source>
</evidence>
<dbReference type="Proteomes" id="UP001456224">
    <property type="component" value="Chromosome"/>
</dbReference>
<proteinExistence type="predicted"/>
<organism evidence="1 3">
    <name type="scientific">Achromobacter veterisilvae</name>
    <dbReference type="NCBI Taxonomy" id="2069367"/>
    <lineage>
        <taxon>Bacteria</taxon>
        <taxon>Pseudomonadati</taxon>
        <taxon>Pseudomonadota</taxon>
        <taxon>Betaproteobacteria</taxon>
        <taxon>Burkholderiales</taxon>
        <taxon>Alcaligenaceae</taxon>
        <taxon>Achromobacter</taxon>
    </lineage>
</organism>
<dbReference type="OrthoDB" id="8908424at2"/>
<reference evidence="1 3" key="1">
    <citation type="submission" date="2018-07" db="EMBL/GenBank/DDBJ databases">
        <authorList>
            <person name="Peeters C."/>
        </authorList>
    </citation>
    <scope>NUCLEOTIDE SEQUENCE [LARGE SCALE GENOMIC DNA]</scope>
    <source>
        <strain evidence="1 3">LMG 30378</strain>
    </source>
</reference>
<protein>
    <recommendedName>
        <fullName evidence="5">Secreted protein</fullName>
    </recommendedName>
</protein>
<dbReference type="EMBL" id="CP148753">
    <property type="protein sequence ID" value="WXR75515.1"/>
    <property type="molecule type" value="Genomic_DNA"/>
</dbReference>
<evidence type="ECO:0008006" key="5">
    <source>
        <dbReference type="Google" id="ProtNLM"/>
    </source>
</evidence>
<evidence type="ECO:0000313" key="1">
    <source>
        <dbReference type="EMBL" id="SSW69852.1"/>
    </source>
</evidence>
<dbReference type="Proteomes" id="UP000289465">
    <property type="component" value="Unassembled WGS sequence"/>
</dbReference>
<sequence length="200" mass="21860">MSNPVGGANGAGSIGQIDLSTMDLETALMMVQGERVKLLDAQLQNQINEVQKRNTEIAKLNDAMNSLNALAGLFKSGKDGATKMKDGGIPDWNKAGTENDNRYNQMRDAMWTAMGEAGMDLNTDKYQLKVNGGVSDVTKGSIETAIQAIKNKVDALSNTQQMDMTRLQGMTNKRNEAFDVMTNFIKKMQDSRSSIIGNMR</sequence>
<dbReference type="RefSeq" id="WP_129242359.1">
    <property type="nucleotide sequence ID" value="NZ_CP148753.1"/>
</dbReference>
<evidence type="ECO:0000313" key="3">
    <source>
        <dbReference type="Proteomes" id="UP000289465"/>
    </source>
</evidence>
<accession>A0A446CPK7</accession>
<dbReference type="AlphaFoldDB" id="A0A446CPK7"/>
<reference evidence="2 4" key="2">
    <citation type="submission" date="2024-03" db="EMBL/GenBank/DDBJ databases">
        <title>Reference genomes for the five species model microbial community.</title>
        <authorList>
            <person name="Padfield D."/>
        </authorList>
    </citation>
    <scope>NUCLEOTIDE SEQUENCE [LARGE SCALE GENOMIC DNA]</scope>
    <source>
        <strain evidence="2 4">AB1</strain>
    </source>
</reference>